<dbReference type="InterPro" id="IPR002130">
    <property type="entry name" value="Cyclophilin-type_PPIase_dom"/>
</dbReference>
<feature type="compositionally biased region" description="Polar residues" evidence="4">
    <location>
        <begin position="1"/>
        <end position="11"/>
    </location>
</feature>
<evidence type="ECO:0000313" key="8">
    <source>
        <dbReference type="Proteomes" id="UP001530315"/>
    </source>
</evidence>
<dbReference type="PRINTS" id="PR00153">
    <property type="entry name" value="CSAPPISMRASE"/>
</dbReference>
<feature type="transmembrane region" description="Helical" evidence="5">
    <location>
        <begin position="52"/>
        <end position="73"/>
    </location>
</feature>
<dbReference type="AlphaFoldDB" id="A0ABD3NZ20"/>
<dbReference type="GO" id="GO:0003755">
    <property type="term" value="F:peptidyl-prolyl cis-trans isomerase activity"/>
    <property type="evidence" value="ECO:0007669"/>
    <property type="project" value="UniProtKB-KW"/>
</dbReference>
<accession>A0ABD3NZ20</accession>
<keyword evidence="5" id="KW-0472">Membrane</keyword>
<evidence type="ECO:0000256" key="4">
    <source>
        <dbReference type="SAM" id="MobiDB-lite"/>
    </source>
</evidence>
<sequence>MNSTTSSSPGNSRDDETDEHSEDEMVSEMTTIARDAYRGPSPVVARAARSRVGVVLAICLLFVACLLLAVAIAREGDKKKAEGGGGGGGGRGADADASVVVANVESEPQGGGEGGGGGGGMMGKVVEFTVANLNTNANDCARVDRELRCAPAHDNSTDKFRIRLRPGWAPLGVERFERLTASGFWDGARVFRVVPNFVSQFGISPYPDVQGGWSDAGPISDDPVVASNGRGTVAFATSGPDTRTTQIFVNTNDNWYLDGQGFSPIGEVLPAGEGYGGMEVVGEFYSGYGERPEQDKIEEEGEDYLMREFPLLSYFVRAEFVGEDETEVLDVVNQQLLPM</sequence>
<feature type="domain" description="PPIase cyclophilin-type" evidence="6">
    <location>
        <begin position="159"/>
        <end position="295"/>
    </location>
</feature>
<keyword evidence="3" id="KW-0413">Isomerase</keyword>
<dbReference type="InterPro" id="IPR029000">
    <property type="entry name" value="Cyclophilin-like_dom_sf"/>
</dbReference>
<evidence type="ECO:0000313" key="7">
    <source>
        <dbReference type="EMBL" id="KAL3780904.1"/>
    </source>
</evidence>
<feature type="compositionally biased region" description="Acidic residues" evidence="4">
    <location>
        <begin position="15"/>
        <end position="26"/>
    </location>
</feature>
<evidence type="ECO:0000256" key="5">
    <source>
        <dbReference type="SAM" id="Phobius"/>
    </source>
</evidence>
<dbReference type="InterPro" id="IPR044665">
    <property type="entry name" value="E_coli_cyclophilin_A-like"/>
</dbReference>
<keyword evidence="8" id="KW-1185">Reference proteome</keyword>
<name>A0ABD3NZ20_9STRA</name>
<reference evidence="7 8" key="1">
    <citation type="submission" date="2024-10" db="EMBL/GenBank/DDBJ databases">
        <title>Updated reference genomes for cyclostephanoid diatoms.</title>
        <authorList>
            <person name="Roberts W.R."/>
            <person name="Alverson A.J."/>
        </authorList>
    </citation>
    <scope>NUCLEOTIDE SEQUENCE [LARGE SCALE GENOMIC DNA]</scope>
    <source>
        <strain evidence="7 8">AJA276-08</strain>
    </source>
</reference>
<keyword evidence="2" id="KW-0697">Rotamase</keyword>
<evidence type="ECO:0000256" key="1">
    <source>
        <dbReference type="ARBA" id="ARBA00013194"/>
    </source>
</evidence>
<dbReference type="Proteomes" id="UP001530315">
    <property type="component" value="Unassembled WGS sequence"/>
</dbReference>
<keyword evidence="5" id="KW-0812">Transmembrane</keyword>
<keyword evidence="5" id="KW-1133">Transmembrane helix</keyword>
<dbReference type="EMBL" id="JALLAZ020001092">
    <property type="protein sequence ID" value="KAL3780904.1"/>
    <property type="molecule type" value="Genomic_DNA"/>
</dbReference>
<protein>
    <recommendedName>
        <fullName evidence="1">peptidylprolyl isomerase</fullName>
        <ecNumber evidence="1">5.2.1.8</ecNumber>
    </recommendedName>
</protein>
<dbReference type="EC" id="5.2.1.8" evidence="1"/>
<dbReference type="SUPFAM" id="SSF50891">
    <property type="entry name" value="Cyclophilin-like"/>
    <property type="match status" value="1"/>
</dbReference>
<dbReference type="PANTHER" id="PTHR43246">
    <property type="entry name" value="PEPTIDYL-PROLYL CIS-TRANS ISOMERASE CYP38, CHLOROPLASTIC"/>
    <property type="match status" value="1"/>
</dbReference>
<organism evidence="7 8">
    <name type="scientific">Stephanodiscus triporus</name>
    <dbReference type="NCBI Taxonomy" id="2934178"/>
    <lineage>
        <taxon>Eukaryota</taxon>
        <taxon>Sar</taxon>
        <taxon>Stramenopiles</taxon>
        <taxon>Ochrophyta</taxon>
        <taxon>Bacillariophyta</taxon>
        <taxon>Coscinodiscophyceae</taxon>
        <taxon>Thalassiosirophycidae</taxon>
        <taxon>Stephanodiscales</taxon>
        <taxon>Stephanodiscaceae</taxon>
        <taxon>Stephanodiscus</taxon>
    </lineage>
</organism>
<comment type="caution">
    <text evidence="7">The sequence shown here is derived from an EMBL/GenBank/DDBJ whole genome shotgun (WGS) entry which is preliminary data.</text>
</comment>
<dbReference type="Gene3D" id="2.40.100.10">
    <property type="entry name" value="Cyclophilin-like"/>
    <property type="match status" value="1"/>
</dbReference>
<evidence type="ECO:0000256" key="3">
    <source>
        <dbReference type="ARBA" id="ARBA00023235"/>
    </source>
</evidence>
<evidence type="ECO:0000259" key="6">
    <source>
        <dbReference type="PROSITE" id="PS50072"/>
    </source>
</evidence>
<gene>
    <name evidence="7" type="ORF">ACHAW5_010739</name>
</gene>
<dbReference type="Pfam" id="PF00160">
    <property type="entry name" value="Pro_isomerase"/>
    <property type="match status" value="1"/>
</dbReference>
<proteinExistence type="predicted"/>
<feature type="region of interest" description="Disordered" evidence="4">
    <location>
        <begin position="1"/>
        <end position="26"/>
    </location>
</feature>
<evidence type="ECO:0000256" key="2">
    <source>
        <dbReference type="ARBA" id="ARBA00023110"/>
    </source>
</evidence>
<dbReference type="PROSITE" id="PS50072">
    <property type="entry name" value="CSA_PPIASE_2"/>
    <property type="match status" value="1"/>
</dbReference>